<dbReference type="EMBL" id="BPLR01005111">
    <property type="protein sequence ID" value="GIX99892.1"/>
    <property type="molecule type" value="Genomic_DNA"/>
</dbReference>
<evidence type="ECO:0000313" key="2">
    <source>
        <dbReference type="EMBL" id="GIX99892.1"/>
    </source>
</evidence>
<sequence length="103" mass="11873">MCVCVSSRKISGATKGEKKKKTRKCETKMNKKGEKYLPEQWQQLVRGGRKKKKEKKRKKKTSKLGNKNDPSIFAHFCSSAETDIFAFAFSRGDVATERREKKQ</sequence>
<evidence type="ECO:0000313" key="3">
    <source>
        <dbReference type="Proteomes" id="UP001054945"/>
    </source>
</evidence>
<reference evidence="2 3" key="1">
    <citation type="submission" date="2021-06" db="EMBL/GenBank/DDBJ databases">
        <title>Caerostris extrusa draft genome.</title>
        <authorList>
            <person name="Kono N."/>
            <person name="Arakawa K."/>
        </authorList>
    </citation>
    <scope>NUCLEOTIDE SEQUENCE [LARGE SCALE GENOMIC DNA]</scope>
</reference>
<proteinExistence type="predicted"/>
<gene>
    <name evidence="2" type="ORF">CEXT_696581</name>
</gene>
<protein>
    <submittedName>
        <fullName evidence="2">Uncharacterized protein</fullName>
    </submittedName>
</protein>
<accession>A0AAV4PR44</accession>
<organism evidence="2 3">
    <name type="scientific">Caerostris extrusa</name>
    <name type="common">Bark spider</name>
    <name type="synonym">Caerostris bankana</name>
    <dbReference type="NCBI Taxonomy" id="172846"/>
    <lineage>
        <taxon>Eukaryota</taxon>
        <taxon>Metazoa</taxon>
        <taxon>Ecdysozoa</taxon>
        <taxon>Arthropoda</taxon>
        <taxon>Chelicerata</taxon>
        <taxon>Arachnida</taxon>
        <taxon>Araneae</taxon>
        <taxon>Araneomorphae</taxon>
        <taxon>Entelegynae</taxon>
        <taxon>Araneoidea</taxon>
        <taxon>Araneidae</taxon>
        <taxon>Caerostris</taxon>
    </lineage>
</organism>
<feature type="region of interest" description="Disordered" evidence="1">
    <location>
        <begin position="36"/>
        <end position="68"/>
    </location>
</feature>
<dbReference type="AlphaFoldDB" id="A0AAV4PR44"/>
<feature type="compositionally biased region" description="Basic residues" evidence="1">
    <location>
        <begin position="47"/>
        <end position="62"/>
    </location>
</feature>
<keyword evidence="3" id="KW-1185">Reference proteome</keyword>
<comment type="caution">
    <text evidence="2">The sequence shown here is derived from an EMBL/GenBank/DDBJ whole genome shotgun (WGS) entry which is preliminary data.</text>
</comment>
<evidence type="ECO:0000256" key="1">
    <source>
        <dbReference type="SAM" id="MobiDB-lite"/>
    </source>
</evidence>
<name>A0AAV4PR44_CAEEX</name>
<dbReference type="Proteomes" id="UP001054945">
    <property type="component" value="Unassembled WGS sequence"/>
</dbReference>